<dbReference type="AlphaFoldDB" id="M1DBI5"/>
<name>M1DBI5_SOLTU</name>
<evidence type="ECO:0000313" key="3">
    <source>
        <dbReference type="Proteomes" id="UP000011115"/>
    </source>
</evidence>
<feature type="region of interest" description="Disordered" evidence="1">
    <location>
        <begin position="1"/>
        <end position="44"/>
    </location>
</feature>
<proteinExistence type="predicted"/>
<reference evidence="2" key="2">
    <citation type="submission" date="2015-06" db="UniProtKB">
        <authorList>
            <consortium name="EnsemblPlants"/>
        </authorList>
    </citation>
    <scope>IDENTIFICATION</scope>
    <source>
        <strain evidence="2">DM1-3 516 R44</strain>
    </source>
</reference>
<protein>
    <submittedName>
        <fullName evidence="2">Uncharacterized protein</fullName>
    </submittedName>
</protein>
<reference evidence="3" key="1">
    <citation type="journal article" date="2011" name="Nature">
        <title>Genome sequence and analysis of the tuber crop potato.</title>
        <authorList>
            <consortium name="The Potato Genome Sequencing Consortium"/>
        </authorList>
    </citation>
    <scope>NUCLEOTIDE SEQUENCE [LARGE SCALE GENOMIC DNA]</scope>
    <source>
        <strain evidence="3">cv. DM1-3 516 R44</strain>
    </source>
</reference>
<sequence>MAAQPPAVVLKPPDQVEMMHNSETQLLQQESPTNSNHNSRNLNSSQAMTVHLSEDKLKWAQQIISMAKSRVIQIIPVDGMNFTPIELPMVTKSKDSLLPIERFTKANCEESSPKSP</sequence>
<dbReference type="Gramene" id="PGSC0003DMT400086336">
    <property type="protein sequence ID" value="PGSC0003DMT400086336"/>
    <property type="gene ID" value="PGSC0003DMG400035907"/>
</dbReference>
<accession>M1DBI5</accession>
<evidence type="ECO:0000256" key="1">
    <source>
        <dbReference type="SAM" id="MobiDB-lite"/>
    </source>
</evidence>
<keyword evidence="3" id="KW-1185">Reference proteome</keyword>
<feature type="compositionally biased region" description="Low complexity" evidence="1">
    <location>
        <begin position="34"/>
        <end position="44"/>
    </location>
</feature>
<evidence type="ECO:0000313" key="2">
    <source>
        <dbReference type="EnsemblPlants" id="PGSC0003DMT400086336"/>
    </source>
</evidence>
<dbReference type="EnsemblPlants" id="PGSC0003DMT400086336">
    <property type="protein sequence ID" value="PGSC0003DMT400086336"/>
    <property type="gene ID" value="PGSC0003DMG400035907"/>
</dbReference>
<dbReference type="InParanoid" id="M1DBI5"/>
<dbReference type="HOGENOM" id="CLU_141308_0_0_1"/>
<feature type="compositionally biased region" description="Polar residues" evidence="1">
    <location>
        <begin position="21"/>
        <end position="33"/>
    </location>
</feature>
<organism evidence="2 3">
    <name type="scientific">Solanum tuberosum</name>
    <name type="common">Potato</name>
    <dbReference type="NCBI Taxonomy" id="4113"/>
    <lineage>
        <taxon>Eukaryota</taxon>
        <taxon>Viridiplantae</taxon>
        <taxon>Streptophyta</taxon>
        <taxon>Embryophyta</taxon>
        <taxon>Tracheophyta</taxon>
        <taxon>Spermatophyta</taxon>
        <taxon>Magnoliopsida</taxon>
        <taxon>eudicotyledons</taxon>
        <taxon>Gunneridae</taxon>
        <taxon>Pentapetalae</taxon>
        <taxon>asterids</taxon>
        <taxon>lamiids</taxon>
        <taxon>Solanales</taxon>
        <taxon>Solanaceae</taxon>
        <taxon>Solanoideae</taxon>
        <taxon>Solaneae</taxon>
        <taxon>Solanum</taxon>
    </lineage>
</organism>
<dbReference type="PaxDb" id="4113-PGSC0003DMT400086336"/>
<dbReference type="Proteomes" id="UP000011115">
    <property type="component" value="Unassembled WGS sequence"/>
</dbReference>